<dbReference type="InterPro" id="IPR034164">
    <property type="entry name" value="Pepsin-like_dom"/>
</dbReference>
<dbReference type="PANTHER" id="PTHR47966:SF51">
    <property type="entry name" value="BETA-SITE APP-CLEAVING ENZYME, ISOFORM A-RELATED"/>
    <property type="match status" value="1"/>
</dbReference>
<evidence type="ECO:0000259" key="2">
    <source>
        <dbReference type="PROSITE" id="PS51767"/>
    </source>
</evidence>
<dbReference type="SUPFAM" id="SSF50630">
    <property type="entry name" value="Acid proteases"/>
    <property type="match status" value="1"/>
</dbReference>
<name>A0AAN6GPE1_9BASI</name>
<dbReference type="InterPro" id="IPR033121">
    <property type="entry name" value="PEPTIDASE_A1"/>
</dbReference>
<sequence>MNPSVGWVGSMIVGGQELRVWYDTGSFDIITNGPTYDPDQSDTCYDSGRDFSVQYFVKRGKIEMLKKTIPDTPADNSNTRGHVYYETISIAGLVGSGVAIGASESRLDRLEEDAIAGMGPYLHSSSTFGPNSRSFPYALKRSGAIQRGMFAFSLSKTGYSELSFGNYNTGLMRGGIQWVPLLRDKIWWTVQGNFLGRNLKMMVDSGTTYLTLETNLFFDTVGRIPGVTVTRWGDHYIGLYDCRYPPQGIAISFGSMRFPIDGDLLAAWRWDYWRCVLPVMSMDHLKPDMPMVAGEILFQRSYIVFDFDNFQMGFAQRAYR</sequence>
<dbReference type="PANTHER" id="PTHR47966">
    <property type="entry name" value="BETA-SITE APP-CLEAVING ENZYME, ISOFORM A-RELATED"/>
    <property type="match status" value="1"/>
</dbReference>
<dbReference type="GO" id="GO:0004190">
    <property type="term" value="F:aspartic-type endopeptidase activity"/>
    <property type="evidence" value="ECO:0007669"/>
    <property type="project" value="InterPro"/>
</dbReference>
<dbReference type="Gene3D" id="2.40.70.10">
    <property type="entry name" value="Acid Proteases"/>
    <property type="match status" value="2"/>
</dbReference>
<dbReference type="Proteomes" id="UP001176517">
    <property type="component" value="Unassembled WGS sequence"/>
</dbReference>
<proteinExistence type="inferred from homology"/>
<evidence type="ECO:0000313" key="3">
    <source>
        <dbReference type="EMBL" id="KAK0549505.1"/>
    </source>
</evidence>
<evidence type="ECO:0000256" key="1">
    <source>
        <dbReference type="ARBA" id="ARBA00007447"/>
    </source>
</evidence>
<dbReference type="Pfam" id="PF00026">
    <property type="entry name" value="Asp"/>
    <property type="match status" value="1"/>
</dbReference>
<dbReference type="InterPro" id="IPR001461">
    <property type="entry name" value="Aspartic_peptidase_A1"/>
</dbReference>
<reference evidence="3" key="1">
    <citation type="journal article" date="2023" name="PhytoFront">
        <title>Draft Genome Resources of Seven Strains of Tilletia horrida, Causal Agent of Kernel Smut of Rice.</title>
        <authorList>
            <person name="Khanal S."/>
            <person name="Antony Babu S."/>
            <person name="Zhou X.G."/>
        </authorList>
    </citation>
    <scope>NUCLEOTIDE SEQUENCE</scope>
    <source>
        <strain evidence="3">TX6</strain>
    </source>
</reference>
<comment type="caution">
    <text evidence="3">The sequence shown here is derived from an EMBL/GenBank/DDBJ whole genome shotgun (WGS) entry which is preliminary data.</text>
</comment>
<dbReference type="InterPro" id="IPR021109">
    <property type="entry name" value="Peptidase_aspartic_dom_sf"/>
</dbReference>
<dbReference type="AlphaFoldDB" id="A0AAN6GPE1"/>
<keyword evidence="4" id="KW-1185">Reference proteome</keyword>
<evidence type="ECO:0000313" key="4">
    <source>
        <dbReference type="Proteomes" id="UP001176517"/>
    </source>
</evidence>
<protein>
    <recommendedName>
        <fullName evidence="2">Peptidase A1 domain-containing protein</fullName>
    </recommendedName>
</protein>
<dbReference type="GO" id="GO:0006508">
    <property type="term" value="P:proteolysis"/>
    <property type="evidence" value="ECO:0007669"/>
    <property type="project" value="InterPro"/>
</dbReference>
<dbReference type="CDD" id="cd05471">
    <property type="entry name" value="pepsin_like"/>
    <property type="match status" value="1"/>
</dbReference>
<feature type="domain" description="Peptidase A1" evidence="2">
    <location>
        <begin position="7"/>
        <end position="315"/>
    </location>
</feature>
<dbReference type="EMBL" id="JAPDMZ010000111">
    <property type="protein sequence ID" value="KAK0549505.1"/>
    <property type="molecule type" value="Genomic_DNA"/>
</dbReference>
<gene>
    <name evidence="3" type="ORF">OC846_004037</name>
</gene>
<dbReference type="PROSITE" id="PS51767">
    <property type="entry name" value="PEPTIDASE_A1"/>
    <property type="match status" value="1"/>
</dbReference>
<accession>A0AAN6GPE1</accession>
<organism evidence="3 4">
    <name type="scientific">Tilletia horrida</name>
    <dbReference type="NCBI Taxonomy" id="155126"/>
    <lineage>
        <taxon>Eukaryota</taxon>
        <taxon>Fungi</taxon>
        <taxon>Dikarya</taxon>
        <taxon>Basidiomycota</taxon>
        <taxon>Ustilaginomycotina</taxon>
        <taxon>Exobasidiomycetes</taxon>
        <taxon>Tilletiales</taxon>
        <taxon>Tilletiaceae</taxon>
        <taxon>Tilletia</taxon>
    </lineage>
</organism>
<comment type="similarity">
    <text evidence="1">Belongs to the peptidase A1 family.</text>
</comment>